<dbReference type="Gene3D" id="2.130.10.30">
    <property type="entry name" value="Regulator of chromosome condensation 1/beta-lactamase-inhibitor protein II"/>
    <property type="match status" value="1"/>
</dbReference>
<dbReference type="PANTHER" id="PTHR22870">
    <property type="entry name" value="REGULATOR OF CHROMOSOME CONDENSATION"/>
    <property type="match status" value="1"/>
</dbReference>
<feature type="region of interest" description="Disordered" evidence="3">
    <location>
        <begin position="212"/>
        <end position="252"/>
    </location>
</feature>
<dbReference type="InterPro" id="IPR000408">
    <property type="entry name" value="Reg_chr_condens"/>
</dbReference>
<dbReference type="InterPro" id="IPR058923">
    <property type="entry name" value="RCC1-like_dom"/>
</dbReference>
<keyword evidence="6" id="KW-1185">Reference proteome</keyword>
<reference evidence="5" key="1">
    <citation type="submission" date="2019-06" db="EMBL/GenBank/DDBJ databases">
        <authorList>
            <person name="Zheng W."/>
        </authorList>
    </citation>
    <scope>NUCLEOTIDE SEQUENCE</scope>
    <source>
        <strain evidence="5">QDHG01</strain>
    </source>
</reference>
<dbReference type="PRINTS" id="PR00633">
    <property type="entry name" value="RCCNDNSATION"/>
</dbReference>
<feature type="compositionally biased region" description="Basic and acidic residues" evidence="3">
    <location>
        <begin position="267"/>
        <end position="281"/>
    </location>
</feature>
<evidence type="ECO:0000256" key="1">
    <source>
        <dbReference type="ARBA" id="ARBA00022737"/>
    </source>
</evidence>
<feature type="compositionally biased region" description="Low complexity" evidence="3">
    <location>
        <begin position="1237"/>
        <end position="1256"/>
    </location>
</feature>
<dbReference type="Proteomes" id="UP000785679">
    <property type="component" value="Unassembled WGS sequence"/>
</dbReference>
<evidence type="ECO:0000256" key="3">
    <source>
        <dbReference type="SAM" id="MobiDB-lite"/>
    </source>
</evidence>
<evidence type="ECO:0000313" key="5">
    <source>
        <dbReference type="EMBL" id="TNV86483.1"/>
    </source>
</evidence>
<dbReference type="InterPro" id="IPR051210">
    <property type="entry name" value="Ub_ligase/GEF_domain"/>
</dbReference>
<comment type="caution">
    <text evidence="5">The sequence shown here is derived from an EMBL/GenBank/DDBJ whole genome shotgun (WGS) entry which is preliminary data.</text>
</comment>
<organism evidence="5 6">
    <name type="scientific">Halteria grandinella</name>
    <dbReference type="NCBI Taxonomy" id="5974"/>
    <lineage>
        <taxon>Eukaryota</taxon>
        <taxon>Sar</taxon>
        <taxon>Alveolata</taxon>
        <taxon>Ciliophora</taxon>
        <taxon>Intramacronucleata</taxon>
        <taxon>Spirotrichea</taxon>
        <taxon>Stichotrichia</taxon>
        <taxon>Sporadotrichida</taxon>
        <taxon>Halteriidae</taxon>
        <taxon>Halteria</taxon>
    </lineage>
</organism>
<feature type="repeat" description="RCC1" evidence="2">
    <location>
        <begin position="727"/>
        <end position="781"/>
    </location>
</feature>
<dbReference type="InterPro" id="IPR009091">
    <property type="entry name" value="RCC1/BLIP-II"/>
</dbReference>
<dbReference type="PANTHER" id="PTHR22870:SF408">
    <property type="entry name" value="OS09G0560450 PROTEIN"/>
    <property type="match status" value="1"/>
</dbReference>
<feature type="repeat" description="RCC1" evidence="2">
    <location>
        <begin position="614"/>
        <end position="673"/>
    </location>
</feature>
<keyword evidence="1" id="KW-0677">Repeat</keyword>
<protein>
    <recommendedName>
        <fullName evidence="4">RCC1-like domain-containing protein</fullName>
    </recommendedName>
</protein>
<proteinExistence type="predicted"/>
<feature type="domain" description="RCC1-like" evidence="4">
    <location>
        <begin position="543"/>
        <end position="745"/>
    </location>
</feature>
<feature type="repeat" description="RCC1" evidence="2">
    <location>
        <begin position="562"/>
        <end position="613"/>
    </location>
</feature>
<feature type="region of interest" description="Disordered" evidence="3">
    <location>
        <begin position="267"/>
        <end position="288"/>
    </location>
</feature>
<dbReference type="Pfam" id="PF25390">
    <property type="entry name" value="WD40_RLD"/>
    <property type="match status" value="1"/>
</dbReference>
<feature type="repeat" description="RCC1" evidence="2">
    <location>
        <begin position="674"/>
        <end position="726"/>
    </location>
</feature>
<evidence type="ECO:0000313" key="6">
    <source>
        <dbReference type="Proteomes" id="UP000785679"/>
    </source>
</evidence>
<sequence length="1338" mass="149323">MIQRANVGANMMKSPRNMSQQYTMVSPQSGKAKKKPIILEANDSSDEGEQTVRQSDILESTKIIKQVIPLKTVRPSIIIDDYDDLNCQQAAIEIQNLGLSSNFYCQEDSLKAITDLYDQSPFKSDKELPHFGPNLTPDQITTLLLPRSINHPRRAESHLNLGDFATLGRVDDKGYDTNEPVSRQMDLVEAIENNQIQQQIEVSLKQSLMTMEDNNKAQRKRVEQSKEGSMEVREPKIIRQAQSNQGRESQENMIPEMQSEEKLMEVLKQEVESQSEEKKANESPQQVGLSEQERVFALMADQFTSKQHRLETSFDTLLSSENAAQTYLVTQSEDPALSAINLQLLLKSQQKQSQEFSPSNVPPEEENIIEVEMKKISNNLSTFTVPQFEQLRDYIQKMGFQKAANQAVRDFNLATVESSTNTFVSLSQVSKDFQAELMTVTGGAPNIEAKLIDYQIEEQKQSIPYKILSRKIALCEEVESQGRLCVKVRKIIESRGLICSPKIFYSTHNSKAYVQEKIDESSSLSAIINKLLTLETNKLFIKLEIQTLSFGMEHALALSGNGQLFSWGCGASGCLGHGDYSSYTQPKHINLIEKLNFQQIEAGGYHNGAIDSQGRLFMWGRSDAGQLGMPQSELQFEKDGFLMKVPKEVEFFKGKRIQEIGLGEAHTIALDSQGQVYTFGWNALGQLGVKEQANGNASFKVNQIALNERIRQIQAGSVFSMALSKNGRIYAWGSSQQGQLGQGNETIETHQFQPRLIESLSSIDIAEISCGETYSLAISNDQKYYAWGQGKTEQFDNINKDHTTQNTIDVISFLPKELFSVHLYQPVIIPSITNDISTSRVLESQPFDATILNAKTSKVPLLNIEPIMILNQVLSDEVDSDRRSTSPEIPSEKEVYEDNYFEPIESSRVQDDDQDFHHKYHHQGLAVQKASTLKMRNQNFSSGTALSKLEKFAQSVQPLELINLSGTAHARSVHQLSTGKHQSSIHHIMSVRGAATNEFFSPKSELSGMLTGTVFKEFQKVGVAGQGIKKVENMKKLEDFTNTQIEDVEHHQNSTSSKLNISERPRLGSGQAIMRNLNLELQSPSLGSRPKSRGTLDYSRLGNQIKDLRNNGGQSSVRNFQVTSMSNMSQANLVRSATQLSNGQNSNHHHFSSINQPLNESHFSSSLINNMPQAHSSLMERVTIGSKHSMSVIDSTTTNNIIGSREIESIMIPNTRNRVQQAAQQMNSSQFIKKATSPKSSLIKKSSSSQFKKPMSTRSNIVQNLDHPTVSHTRNISKLQATNQSSPKILGFQSENRALISAKQALSQQSSIGSFISPGKGVQIRRAESKGAIVKTSR</sequence>
<accession>A0A8J8P3A4</accession>
<name>A0A8J8P3A4_HALGN</name>
<dbReference type="PROSITE" id="PS50012">
    <property type="entry name" value="RCC1_3"/>
    <property type="match status" value="4"/>
</dbReference>
<evidence type="ECO:0000256" key="2">
    <source>
        <dbReference type="PROSITE-ProRule" id="PRU00235"/>
    </source>
</evidence>
<feature type="region of interest" description="Disordered" evidence="3">
    <location>
        <begin position="1232"/>
        <end position="1256"/>
    </location>
</feature>
<feature type="compositionally biased region" description="Basic and acidic residues" evidence="3">
    <location>
        <begin position="213"/>
        <end position="237"/>
    </location>
</feature>
<dbReference type="OrthoDB" id="360151at2759"/>
<evidence type="ECO:0000259" key="4">
    <source>
        <dbReference type="Pfam" id="PF25390"/>
    </source>
</evidence>
<dbReference type="SUPFAM" id="SSF50985">
    <property type="entry name" value="RCC1/BLIP-II"/>
    <property type="match status" value="2"/>
</dbReference>
<gene>
    <name evidence="5" type="ORF">FGO68_gene5132</name>
</gene>
<dbReference type="EMBL" id="RRYP01001049">
    <property type="protein sequence ID" value="TNV86483.1"/>
    <property type="molecule type" value="Genomic_DNA"/>
</dbReference>